<dbReference type="GO" id="GO:0005829">
    <property type="term" value="C:cytosol"/>
    <property type="evidence" value="ECO:0007669"/>
    <property type="project" value="TreeGrafter"/>
</dbReference>
<dbReference type="Pfam" id="PF21953">
    <property type="entry name" value="NadN_nucleosid_C"/>
    <property type="match status" value="1"/>
</dbReference>
<comment type="caution">
    <text evidence="4">The sequence shown here is derived from an EMBL/GenBank/DDBJ whole genome shotgun (WGS) entry which is preliminary data.</text>
</comment>
<dbReference type="EMBL" id="JAULSU010000001">
    <property type="protein sequence ID" value="KAK0633220.1"/>
    <property type="molecule type" value="Genomic_DNA"/>
</dbReference>
<dbReference type="Proteomes" id="UP001175000">
    <property type="component" value="Unassembled WGS sequence"/>
</dbReference>
<accession>A0AA39XGG0</accession>
<protein>
    <submittedName>
        <fullName evidence="4">Metallo-dependent phosphatase-like protein</fullName>
    </submittedName>
</protein>
<dbReference type="Gene3D" id="3.90.780.10">
    <property type="entry name" value="5'-Nucleotidase, C-terminal domain"/>
    <property type="match status" value="2"/>
</dbReference>
<dbReference type="SUPFAM" id="SSF56300">
    <property type="entry name" value="Metallo-dependent phosphatases"/>
    <property type="match status" value="1"/>
</dbReference>
<sequence>MGLPLALAARLVLCGVANLIGGALAMQPSAVMPEQQPLRNLDWGKLNFLQTTDTHGWLGGHLTEPSYSADWGDYVSFAQHMRRMADEKGVDLLLVDAGDRVEGNGLYDSSTPKGLYLYDIYRQQDIDIICPGNHELYKGYAVDGEHDHTVPNYQNNYIASNVDYVNSTTRVREPLAPRYRKFKTKNQGIEVVAFGFLFNFREANITNSLVQTVEDTVKEEWFQQAIREDPDVFVVNGHVGVEMSEFNNTLYRAIRDVNPETPIVFLGGHVHVRNATMYDERAIAVASGRYFETIGWVSMDGPLKREKTPSPRPHDTGKITFSRRYIDTNVLGFYHHTGLTKETFDTERGKNTTAMITAAREAMDLEEFFGCAPQSYWMTRYPYGDKNNIYTFLEQELLAEIAVFKERVDVPRLVLINTGALRFDIFEGRFTRDSMVNMCPFTNGWVYIPDMPYADAKHVADVLLHWEDWFPDQSRQYLMLLGIPTCELNARRETFIAPRDAMKLSGRAAGQVQLSGSDYKILPGHTTVDGMGSDGDDTIHETYSYYTPPSVVTTEVGIQERETPEKVDFVFISFMKKHVLSVFKNLNSTYGEDDMKDYGEYKLDGGIYDWVRMHWSQDC</sequence>
<keyword evidence="5" id="KW-1185">Reference proteome</keyword>
<dbReference type="InterPro" id="IPR041823">
    <property type="entry name" value="YHR202W_N"/>
</dbReference>
<dbReference type="GO" id="GO:0016787">
    <property type="term" value="F:hydrolase activity"/>
    <property type="evidence" value="ECO:0007669"/>
    <property type="project" value="InterPro"/>
</dbReference>
<evidence type="ECO:0000259" key="2">
    <source>
        <dbReference type="Pfam" id="PF00149"/>
    </source>
</evidence>
<dbReference type="PANTHER" id="PTHR11575">
    <property type="entry name" value="5'-NUCLEOTIDASE-RELATED"/>
    <property type="match status" value="1"/>
</dbReference>
<feature type="domain" description="Putative 5'-nucleotidase C-terminal" evidence="3">
    <location>
        <begin position="375"/>
        <end position="580"/>
    </location>
</feature>
<dbReference type="SUPFAM" id="SSF55816">
    <property type="entry name" value="5'-nucleotidase (syn. UDP-sugar hydrolase), C-terminal domain"/>
    <property type="match status" value="1"/>
</dbReference>
<feature type="signal peptide" evidence="1">
    <location>
        <begin position="1"/>
        <end position="25"/>
    </location>
</feature>
<gene>
    <name evidence="4" type="ORF">B0T14DRAFT_506113</name>
</gene>
<reference evidence="4" key="1">
    <citation type="submission" date="2023-06" db="EMBL/GenBank/DDBJ databases">
        <title>Genome-scale phylogeny and comparative genomics of the fungal order Sordariales.</title>
        <authorList>
            <consortium name="Lawrence Berkeley National Laboratory"/>
            <person name="Hensen N."/>
            <person name="Bonometti L."/>
            <person name="Westerberg I."/>
            <person name="Brannstrom I.O."/>
            <person name="Guillou S."/>
            <person name="Cros-Aarteil S."/>
            <person name="Calhoun S."/>
            <person name="Haridas S."/>
            <person name="Kuo A."/>
            <person name="Mondo S."/>
            <person name="Pangilinan J."/>
            <person name="Riley R."/>
            <person name="Labutti K."/>
            <person name="Andreopoulos B."/>
            <person name="Lipzen A."/>
            <person name="Chen C."/>
            <person name="Yanf M."/>
            <person name="Daum C."/>
            <person name="Ng V."/>
            <person name="Clum A."/>
            <person name="Steindorff A."/>
            <person name="Ohm R."/>
            <person name="Martin F."/>
            <person name="Silar P."/>
            <person name="Natvig D."/>
            <person name="Lalanne C."/>
            <person name="Gautier V."/>
            <person name="Ament-Velasquez S.L."/>
            <person name="Kruys A."/>
            <person name="Hutchinson M.I."/>
            <person name="Powell A.J."/>
            <person name="Barry K."/>
            <person name="Miller A.N."/>
            <person name="Grigoriev I.V."/>
            <person name="Debuchy R."/>
            <person name="Gladieux P."/>
            <person name="Thoren M.H."/>
            <person name="Johannesson H."/>
        </authorList>
    </citation>
    <scope>NUCLEOTIDE SEQUENCE</scope>
    <source>
        <strain evidence="4">CBS 606.72</strain>
    </source>
</reference>
<dbReference type="FunFam" id="3.60.21.10:FF:000043">
    <property type="entry name" value="Ser/Thr protein phosphatase family"/>
    <property type="match status" value="1"/>
</dbReference>
<dbReference type="PANTHER" id="PTHR11575:SF43">
    <property type="entry name" value="SER_THR PROTEIN PHOSPHATASE FAMILY (AFU_ORTHOLOGUE AFUA_3G04160)"/>
    <property type="match status" value="1"/>
</dbReference>
<dbReference type="GO" id="GO:0009166">
    <property type="term" value="P:nucleotide catabolic process"/>
    <property type="evidence" value="ECO:0007669"/>
    <property type="project" value="InterPro"/>
</dbReference>
<dbReference type="PIRSF" id="PIRSF017316">
    <property type="entry name" value="Pesterase_C1039"/>
    <property type="match status" value="1"/>
</dbReference>
<feature type="chain" id="PRO_5041456600" evidence="1">
    <location>
        <begin position="26"/>
        <end position="619"/>
    </location>
</feature>
<evidence type="ECO:0000259" key="3">
    <source>
        <dbReference type="Pfam" id="PF21953"/>
    </source>
</evidence>
<dbReference type="Gene3D" id="3.60.21.10">
    <property type="match status" value="1"/>
</dbReference>
<organism evidence="4 5">
    <name type="scientific">Immersiella caudata</name>
    <dbReference type="NCBI Taxonomy" id="314043"/>
    <lineage>
        <taxon>Eukaryota</taxon>
        <taxon>Fungi</taxon>
        <taxon>Dikarya</taxon>
        <taxon>Ascomycota</taxon>
        <taxon>Pezizomycotina</taxon>
        <taxon>Sordariomycetes</taxon>
        <taxon>Sordariomycetidae</taxon>
        <taxon>Sordariales</taxon>
        <taxon>Lasiosphaeriaceae</taxon>
        <taxon>Immersiella</taxon>
    </lineage>
</organism>
<dbReference type="InterPro" id="IPR053828">
    <property type="entry name" value="Nucleosidase_C"/>
</dbReference>
<dbReference type="AlphaFoldDB" id="A0AA39XGG0"/>
<dbReference type="InterPro" id="IPR006179">
    <property type="entry name" value="5_nucleotidase/apyrase"/>
</dbReference>
<feature type="domain" description="Calcineurin-like phosphoesterase" evidence="2">
    <location>
        <begin position="47"/>
        <end position="272"/>
    </location>
</feature>
<dbReference type="InterPro" id="IPR004843">
    <property type="entry name" value="Calcineurin-like_PHP"/>
</dbReference>
<dbReference type="InterPro" id="IPR036907">
    <property type="entry name" value="5'-Nucleotdase_C_sf"/>
</dbReference>
<evidence type="ECO:0000313" key="4">
    <source>
        <dbReference type="EMBL" id="KAK0633220.1"/>
    </source>
</evidence>
<dbReference type="Pfam" id="PF00149">
    <property type="entry name" value="Metallophos"/>
    <property type="match status" value="1"/>
</dbReference>
<dbReference type="GO" id="GO:0005576">
    <property type="term" value="C:extracellular region"/>
    <property type="evidence" value="ECO:0007669"/>
    <property type="project" value="UniProtKB-ARBA"/>
</dbReference>
<dbReference type="InterPro" id="IPR014485">
    <property type="entry name" value="Pesterase_C1039"/>
</dbReference>
<evidence type="ECO:0000313" key="5">
    <source>
        <dbReference type="Proteomes" id="UP001175000"/>
    </source>
</evidence>
<proteinExistence type="predicted"/>
<keyword evidence="1" id="KW-0732">Signal</keyword>
<name>A0AA39XGG0_9PEZI</name>
<dbReference type="InterPro" id="IPR029052">
    <property type="entry name" value="Metallo-depent_PP-like"/>
</dbReference>
<dbReference type="CDD" id="cd07407">
    <property type="entry name" value="MPP_YHR202W_N"/>
    <property type="match status" value="1"/>
</dbReference>
<evidence type="ECO:0000256" key="1">
    <source>
        <dbReference type="SAM" id="SignalP"/>
    </source>
</evidence>